<dbReference type="GO" id="GO:0008270">
    <property type="term" value="F:zinc ion binding"/>
    <property type="evidence" value="ECO:0007669"/>
    <property type="project" value="UniProtKB-KW"/>
</dbReference>
<feature type="compositionally biased region" description="Polar residues" evidence="3">
    <location>
        <begin position="454"/>
        <end position="478"/>
    </location>
</feature>
<keyword evidence="1" id="KW-0862">Zinc</keyword>
<keyword evidence="1" id="KW-0479">Metal-binding</keyword>
<evidence type="ECO:0000313" key="5">
    <source>
        <dbReference type="EMBL" id="CAF3928717.1"/>
    </source>
</evidence>
<accession>A0A819J602</accession>
<dbReference type="InterPro" id="IPR001878">
    <property type="entry name" value="Znf_CCHC"/>
</dbReference>
<dbReference type="GO" id="GO:0003676">
    <property type="term" value="F:nucleic acid binding"/>
    <property type="evidence" value="ECO:0007669"/>
    <property type="project" value="InterPro"/>
</dbReference>
<organism evidence="5 6">
    <name type="scientific">Rotaria sordida</name>
    <dbReference type="NCBI Taxonomy" id="392033"/>
    <lineage>
        <taxon>Eukaryota</taxon>
        <taxon>Metazoa</taxon>
        <taxon>Spiralia</taxon>
        <taxon>Gnathifera</taxon>
        <taxon>Rotifera</taxon>
        <taxon>Eurotatoria</taxon>
        <taxon>Bdelloidea</taxon>
        <taxon>Philodinida</taxon>
        <taxon>Philodinidae</taxon>
        <taxon>Rotaria</taxon>
    </lineage>
</organism>
<dbReference type="Pfam" id="PF00098">
    <property type="entry name" value="zf-CCHC"/>
    <property type="match status" value="1"/>
</dbReference>
<dbReference type="EMBL" id="CAJOAX010004953">
    <property type="protein sequence ID" value="CAF3928717.1"/>
    <property type="molecule type" value="Genomic_DNA"/>
</dbReference>
<evidence type="ECO:0000256" key="1">
    <source>
        <dbReference type="PROSITE-ProRule" id="PRU00047"/>
    </source>
</evidence>
<feature type="compositionally biased region" description="Basic and acidic residues" evidence="3">
    <location>
        <begin position="180"/>
        <end position="200"/>
    </location>
</feature>
<evidence type="ECO:0000259" key="4">
    <source>
        <dbReference type="PROSITE" id="PS50158"/>
    </source>
</evidence>
<feature type="region of interest" description="Disordered" evidence="3">
    <location>
        <begin position="175"/>
        <end position="233"/>
    </location>
</feature>
<dbReference type="InterPro" id="IPR036875">
    <property type="entry name" value="Znf_CCHC_sf"/>
</dbReference>
<dbReference type="Proteomes" id="UP000663823">
    <property type="component" value="Unassembled WGS sequence"/>
</dbReference>
<dbReference type="SUPFAM" id="SSF57756">
    <property type="entry name" value="Retrovirus zinc finger-like domains"/>
    <property type="match status" value="1"/>
</dbReference>
<feature type="domain" description="CCHC-type" evidence="4">
    <location>
        <begin position="278"/>
        <end position="293"/>
    </location>
</feature>
<keyword evidence="2" id="KW-0175">Coiled coil</keyword>
<keyword evidence="1" id="KW-0863">Zinc-finger</keyword>
<protein>
    <recommendedName>
        <fullName evidence="4">CCHC-type domain-containing protein</fullName>
    </recommendedName>
</protein>
<reference evidence="5" key="1">
    <citation type="submission" date="2021-02" db="EMBL/GenBank/DDBJ databases">
        <authorList>
            <person name="Nowell W R."/>
        </authorList>
    </citation>
    <scope>NUCLEOTIDE SEQUENCE</scope>
</reference>
<feature type="region of interest" description="Disordered" evidence="3">
    <location>
        <begin position="83"/>
        <end position="105"/>
    </location>
</feature>
<evidence type="ECO:0000256" key="3">
    <source>
        <dbReference type="SAM" id="MobiDB-lite"/>
    </source>
</evidence>
<feature type="coiled-coil region" evidence="2">
    <location>
        <begin position="19"/>
        <end position="53"/>
    </location>
</feature>
<name>A0A819J602_9BILA</name>
<evidence type="ECO:0000313" key="6">
    <source>
        <dbReference type="Proteomes" id="UP000663823"/>
    </source>
</evidence>
<gene>
    <name evidence="5" type="ORF">OTI717_LOCUS25226</name>
</gene>
<dbReference type="SMART" id="SM00343">
    <property type="entry name" value="ZnF_C2HC"/>
    <property type="match status" value="1"/>
</dbReference>
<feature type="compositionally biased region" description="Polar residues" evidence="3">
    <location>
        <begin position="91"/>
        <end position="100"/>
    </location>
</feature>
<dbReference type="PROSITE" id="PS50158">
    <property type="entry name" value="ZF_CCHC"/>
    <property type="match status" value="1"/>
</dbReference>
<feature type="compositionally biased region" description="Polar residues" evidence="3">
    <location>
        <begin position="210"/>
        <end position="227"/>
    </location>
</feature>
<dbReference type="Gene3D" id="4.10.60.10">
    <property type="entry name" value="Zinc finger, CCHC-type"/>
    <property type="match status" value="1"/>
</dbReference>
<dbReference type="AlphaFoldDB" id="A0A819J602"/>
<evidence type="ECO:0000256" key="2">
    <source>
        <dbReference type="SAM" id="Coils"/>
    </source>
</evidence>
<comment type="caution">
    <text evidence="5">The sequence shown here is derived from an EMBL/GenBank/DDBJ whole genome shotgun (WGS) entry which is preliminary data.</text>
</comment>
<sequence>MEDRLSQLTEEFKKIYQENEFNEIKIDRIKTQLTNLTKELDQFRNVRIKKENTSFIEKFSVVVSSETCQEKKVNQTDLNKNQTKLTEDFNRSSNTSNPIDSSPLVDINSIHLSSAHDTGSKTDQTHQEFVDLQDEPYGTDNERHATFSSDFENGSIDLLSSNNDGTSSTSVRFRNATNQHAHDDNKDTRASGKPSHRIDQYEGYDYNEKASFSGSKSDVASQNSNINDSDEFRNSSTRASFNISGRMHRGRRGLYREQRRSGVRDNPGAGRGSASRNCFNCNKPGHFRRECPEERKLRDNGGDGFHNSDVKTHILKNRMKRTVLFILPIISTLLQCHADELSNRKHPPSPLCLIISSTCERALQIEYEADRMLDTSLEPDIRRLESLGLSSKEERRADHLNKSILLFDPGRESDRKTAPELILKLSRVGQVIPVLLKKFGDVGNIEFYHDDQNNHLNRQHQTSRPTVGTTSVGATIED</sequence>
<feature type="region of interest" description="Disordered" evidence="3">
    <location>
        <begin position="453"/>
        <end position="478"/>
    </location>
</feature>
<proteinExistence type="predicted"/>